<dbReference type="Pfam" id="PF05922">
    <property type="entry name" value="Inhibitor_I9"/>
    <property type="match status" value="1"/>
</dbReference>
<protein>
    <recommendedName>
        <fullName evidence="13">Xylem serine proteinase 1</fullName>
    </recommendedName>
</protein>
<dbReference type="Gene3D" id="3.40.50.200">
    <property type="entry name" value="Peptidase S8/S53 domain"/>
    <property type="match status" value="1"/>
</dbReference>
<evidence type="ECO:0000259" key="10">
    <source>
        <dbReference type="Pfam" id="PF17766"/>
    </source>
</evidence>
<evidence type="ECO:0000256" key="4">
    <source>
        <dbReference type="ARBA" id="ARBA00022801"/>
    </source>
</evidence>
<dbReference type="InterPro" id="IPR037045">
    <property type="entry name" value="S8pro/Inhibitor_I9_sf"/>
</dbReference>
<dbReference type="Gene3D" id="2.60.40.2310">
    <property type="match status" value="1"/>
</dbReference>
<dbReference type="GO" id="GO:0006508">
    <property type="term" value="P:proteolysis"/>
    <property type="evidence" value="ECO:0007669"/>
    <property type="project" value="UniProtKB-KW"/>
</dbReference>
<evidence type="ECO:0000259" key="9">
    <source>
        <dbReference type="Pfam" id="PF05922"/>
    </source>
</evidence>
<dbReference type="Pfam" id="PF00082">
    <property type="entry name" value="Peptidase_S8"/>
    <property type="match status" value="1"/>
</dbReference>
<keyword evidence="5 7" id="KW-0720">Serine protease</keyword>
<feature type="active site" description="Charge relay system" evidence="6 7">
    <location>
        <position position="556"/>
    </location>
</feature>
<proteinExistence type="inferred from homology"/>
<evidence type="ECO:0000313" key="11">
    <source>
        <dbReference type="EMBL" id="KAJ9556495.1"/>
    </source>
</evidence>
<keyword evidence="4 7" id="KW-0378">Hydrolase</keyword>
<dbReference type="AlphaFoldDB" id="A0AA38TKJ1"/>
<organism evidence="11 12">
    <name type="scientific">Centaurea solstitialis</name>
    <name type="common">yellow star-thistle</name>
    <dbReference type="NCBI Taxonomy" id="347529"/>
    <lineage>
        <taxon>Eukaryota</taxon>
        <taxon>Viridiplantae</taxon>
        <taxon>Streptophyta</taxon>
        <taxon>Embryophyta</taxon>
        <taxon>Tracheophyta</taxon>
        <taxon>Spermatophyta</taxon>
        <taxon>Magnoliopsida</taxon>
        <taxon>eudicotyledons</taxon>
        <taxon>Gunneridae</taxon>
        <taxon>Pentapetalae</taxon>
        <taxon>asterids</taxon>
        <taxon>campanulids</taxon>
        <taxon>Asterales</taxon>
        <taxon>Asteraceae</taxon>
        <taxon>Carduoideae</taxon>
        <taxon>Cardueae</taxon>
        <taxon>Centaureinae</taxon>
        <taxon>Centaurea</taxon>
    </lineage>
</organism>
<evidence type="ECO:0000259" key="8">
    <source>
        <dbReference type="Pfam" id="PF00082"/>
    </source>
</evidence>
<evidence type="ECO:0000313" key="12">
    <source>
        <dbReference type="Proteomes" id="UP001172457"/>
    </source>
</evidence>
<dbReference type="CDD" id="cd02120">
    <property type="entry name" value="PA_subtilisin_like"/>
    <property type="match status" value="1"/>
</dbReference>
<dbReference type="InterPro" id="IPR041469">
    <property type="entry name" value="Subtilisin-like_FN3"/>
</dbReference>
<feature type="domain" description="Subtilisin-like protease fibronectin type-III" evidence="10">
    <location>
        <begin position="667"/>
        <end position="766"/>
    </location>
</feature>
<name>A0AA38TKJ1_9ASTR</name>
<dbReference type="InterPro" id="IPR034197">
    <property type="entry name" value="Peptidases_S8_3"/>
</dbReference>
<feature type="active site" description="Charge relay system" evidence="6 7">
    <location>
        <position position="148"/>
    </location>
</feature>
<dbReference type="PROSITE" id="PS00138">
    <property type="entry name" value="SUBTILASE_SER"/>
    <property type="match status" value="1"/>
</dbReference>
<keyword evidence="2 7" id="KW-0645">Protease</keyword>
<keyword evidence="12" id="KW-1185">Reference proteome</keyword>
<feature type="active site" description="Charge relay system" evidence="6 7">
    <location>
        <position position="230"/>
    </location>
</feature>
<feature type="domain" description="Inhibitor I9" evidence="9">
    <location>
        <begin position="42"/>
        <end position="119"/>
    </location>
</feature>
<dbReference type="InterPro" id="IPR036852">
    <property type="entry name" value="Peptidase_S8/S53_dom_sf"/>
</dbReference>
<dbReference type="InterPro" id="IPR000209">
    <property type="entry name" value="Peptidase_S8/S53_dom"/>
</dbReference>
<evidence type="ECO:0000256" key="6">
    <source>
        <dbReference type="PIRSR" id="PIRSR615500-1"/>
    </source>
</evidence>
<keyword evidence="3" id="KW-0732">Signal</keyword>
<evidence type="ECO:0000256" key="3">
    <source>
        <dbReference type="ARBA" id="ARBA00022729"/>
    </source>
</evidence>
<dbReference type="InterPro" id="IPR015500">
    <property type="entry name" value="Peptidase_S8_subtilisin-rel"/>
</dbReference>
<evidence type="ECO:0000256" key="2">
    <source>
        <dbReference type="ARBA" id="ARBA00022670"/>
    </source>
</evidence>
<dbReference type="PROSITE" id="PS51892">
    <property type="entry name" value="SUBTILASE"/>
    <property type="match status" value="1"/>
</dbReference>
<dbReference type="Proteomes" id="UP001172457">
    <property type="component" value="Chromosome 3"/>
</dbReference>
<reference evidence="11" key="1">
    <citation type="submission" date="2023-03" db="EMBL/GenBank/DDBJ databases">
        <title>Chromosome-scale reference genome and RAD-based genetic map of yellow starthistle (Centaurea solstitialis) reveal putative structural variation and QTLs associated with invader traits.</title>
        <authorList>
            <person name="Reatini B."/>
            <person name="Cang F.A."/>
            <person name="Jiang Q."/>
            <person name="Mckibben M.T.W."/>
            <person name="Barker M.S."/>
            <person name="Rieseberg L.H."/>
            <person name="Dlugosch K.M."/>
        </authorList>
    </citation>
    <scope>NUCLEOTIDE SEQUENCE</scope>
    <source>
        <strain evidence="11">CAN-66</strain>
        <tissue evidence="11">Leaf</tissue>
    </source>
</reference>
<dbReference type="InterPro" id="IPR010259">
    <property type="entry name" value="S8pro/Inhibitor_I9"/>
</dbReference>
<dbReference type="GO" id="GO:0004252">
    <property type="term" value="F:serine-type endopeptidase activity"/>
    <property type="evidence" value="ECO:0007669"/>
    <property type="project" value="UniProtKB-UniRule"/>
</dbReference>
<dbReference type="SUPFAM" id="SSF52743">
    <property type="entry name" value="Subtilisin-like"/>
    <property type="match status" value="1"/>
</dbReference>
<dbReference type="Gene3D" id="3.30.70.80">
    <property type="entry name" value="Peptidase S8 propeptide/proteinase inhibitor I9"/>
    <property type="match status" value="1"/>
</dbReference>
<evidence type="ECO:0000256" key="1">
    <source>
        <dbReference type="ARBA" id="ARBA00011073"/>
    </source>
</evidence>
<dbReference type="CDD" id="cd04852">
    <property type="entry name" value="Peptidases_S8_3"/>
    <property type="match status" value="1"/>
</dbReference>
<evidence type="ECO:0000256" key="5">
    <source>
        <dbReference type="ARBA" id="ARBA00022825"/>
    </source>
</evidence>
<evidence type="ECO:0008006" key="13">
    <source>
        <dbReference type="Google" id="ProtNLM"/>
    </source>
</evidence>
<sequence length="777" mass="83650">MNMKSVNHPWMSRYLIPICCFLLILVTGGRLLGVNGEKKDFYIVFLSDQSGDQESKTSIHIEILSALKGSEFDAQESHVYSYTKSFNAFAAKLSESEARELSGMDGVQSVIMNQYRNLHTTRSWDFIGLPQTARRKRFESNIIVGVMDTGVTPQSDSFNDDGFGPPPAKWKGSCRHFANFSGCNKYATGIHKFILVFRVRFTKLIGAKYFKLDGNPDPNDILSPVDTDGHGTHTSSTAAGSLVRDAELFGLAKGTARGAVPSARVAMYKVCWASSGCSDMDLLAGFDAAIHDGVDVISISIGGLTGSYNNDTISVASFHAMNNGILTVASAGNDGPGLGSVANHAPWLLTVAASGIDRRFQSKVVLGNGNTVTGVGINGFDPKEKFYPITSGNDVAINTESKESAGFCIEETLDPHKVKGKLVKCKLGTWGSDSVIKGLGGIGAIIESEMFLDTAQIFMAPATMVNTTAGESISNYIHSTRSPSAVIYKSEEVKVPAPFIATFSSRGPNPGTKHVLKPDIAAPGVDILASYSPLQTLTGLKGDTQYSKFTIMSGTSMACPHVAGTAAYVKSFHPNWSPAAIKSAIMTSATPMSIRVNHEAEFAYGAGQLNPRRAVNPGLIYDMDSMSYIQFLCHEGYDGSSIASLIGSKSKIDCASLLPPLVSEDAINYPSMQLTLNNNKPISTGIFRRTVTNVGRARSTYTATIRAPKGVNITVEPMTLSFTRTLQRRSFKVTVNAESSASRKLLVSGSLIWRNCRHVVRSPIVVFNPEEFGMDIE</sequence>
<dbReference type="PANTHER" id="PTHR10795">
    <property type="entry name" value="PROPROTEIN CONVERTASE SUBTILISIN/KEXIN"/>
    <property type="match status" value="1"/>
</dbReference>
<comment type="similarity">
    <text evidence="1 7">Belongs to the peptidase S8 family.</text>
</comment>
<accession>A0AA38TKJ1</accession>
<dbReference type="Pfam" id="PF17766">
    <property type="entry name" value="fn3_6"/>
    <property type="match status" value="1"/>
</dbReference>
<dbReference type="EMBL" id="JARYMX010000003">
    <property type="protein sequence ID" value="KAJ9556495.1"/>
    <property type="molecule type" value="Genomic_DNA"/>
</dbReference>
<dbReference type="PRINTS" id="PR00723">
    <property type="entry name" value="SUBTILISIN"/>
</dbReference>
<dbReference type="Gene3D" id="3.50.30.30">
    <property type="match status" value="1"/>
</dbReference>
<comment type="caution">
    <text evidence="11">The sequence shown here is derived from an EMBL/GenBank/DDBJ whole genome shotgun (WGS) entry which is preliminary data.</text>
</comment>
<evidence type="ECO:0000256" key="7">
    <source>
        <dbReference type="PROSITE-ProRule" id="PRU01240"/>
    </source>
</evidence>
<dbReference type="InterPro" id="IPR023828">
    <property type="entry name" value="Peptidase_S8_Ser-AS"/>
</dbReference>
<gene>
    <name evidence="11" type="ORF">OSB04_011109</name>
</gene>
<feature type="domain" description="Peptidase S8/S53" evidence="8">
    <location>
        <begin position="140"/>
        <end position="607"/>
    </location>
</feature>
<dbReference type="InterPro" id="IPR045051">
    <property type="entry name" value="SBT"/>
</dbReference>